<dbReference type="AlphaFoldDB" id="A0A7Y3R7M7"/>
<organism evidence="1 2">
    <name type="scientific">Flavobacterium rivulicola</name>
    <dbReference type="NCBI Taxonomy" id="2732161"/>
    <lineage>
        <taxon>Bacteria</taxon>
        <taxon>Pseudomonadati</taxon>
        <taxon>Bacteroidota</taxon>
        <taxon>Flavobacteriia</taxon>
        <taxon>Flavobacteriales</taxon>
        <taxon>Flavobacteriaceae</taxon>
        <taxon>Flavobacterium</taxon>
    </lineage>
</organism>
<sequence>MEEKEHLYFKNAQEWREWLHHNHHSSTGVYLIFYKVTSEAESMRWEEAVQVAICYGWIDSTVKKLDDERRRQMFTPRKDKSVWSKLNKTYIEKLIAENLMHESGLRKIEIAKQNGSWESLDHVENHIMPEDLKLAFDQNSVAFNNYNNFSPSYRKSYLYWLNQAKREETRKARIAEIISLCEKNIKARGTF</sequence>
<evidence type="ECO:0000313" key="2">
    <source>
        <dbReference type="Proteomes" id="UP000536509"/>
    </source>
</evidence>
<proteinExistence type="predicted"/>
<accession>A0A7Y3R7M7</accession>
<dbReference type="RefSeq" id="WP_171221634.1">
    <property type="nucleotide sequence ID" value="NZ_CP121446.1"/>
</dbReference>
<name>A0A7Y3R7M7_9FLAO</name>
<dbReference type="EMBL" id="JABEVX010000002">
    <property type="protein sequence ID" value="NNT71420.1"/>
    <property type="molecule type" value="Genomic_DNA"/>
</dbReference>
<protein>
    <recommendedName>
        <fullName evidence="3">Bacteriocin-protection protein</fullName>
    </recommendedName>
</protein>
<comment type="caution">
    <text evidence="1">The sequence shown here is derived from an EMBL/GenBank/DDBJ whole genome shotgun (WGS) entry which is preliminary data.</text>
</comment>
<evidence type="ECO:0008006" key="3">
    <source>
        <dbReference type="Google" id="ProtNLM"/>
    </source>
</evidence>
<dbReference type="Pfam" id="PF13376">
    <property type="entry name" value="OmdA"/>
    <property type="match status" value="1"/>
</dbReference>
<dbReference type="Proteomes" id="UP000536509">
    <property type="component" value="Unassembled WGS sequence"/>
</dbReference>
<gene>
    <name evidence="1" type="ORF">HKT18_04235</name>
</gene>
<keyword evidence="2" id="KW-1185">Reference proteome</keyword>
<evidence type="ECO:0000313" key="1">
    <source>
        <dbReference type="EMBL" id="NNT71420.1"/>
    </source>
</evidence>
<reference evidence="1 2" key="1">
    <citation type="submission" date="2020-05" db="EMBL/GenBank/DDBJ databases">
        <title>Draft genome of Flavobacterium sp. IMCC34852.</title>
        <authorList>
            <person name="Song J."/>
            <person name="Cho J.-C."/>
        </authorList>
    </citation>
    <scope>NUCLEOTIDE SEQUENCE [LARGE SCALE GENOMIC DNA]</scope>
    <source>
        <strain evidence="1 2">IMCC34852</strain>
    </source>
</reference>